<name>A0A6G0YAW0_APHCR</name>
<evidence type="ECO:0000313" key="3">
    <source>
        <dbReference type="Proteomes" id="UP000478052"/>
    </source>
</evidence>
<dbReference type="OrthoDB" id="6618167at2759"/>
<dbReference type="AlphaFoldDB" id="A0A6G0YAW0"/>
<feature type="compositionally biased region" description="Polar residues" evidence="1">
    <location>
        <begin position="123"/>
        <end position="141"/>
    </location>
</feature>
<feature type="compositionally biased region" description="Basic and acidic residues" evidence="1">
    <location>
        <begin position="471"/>
        <end position="482"/>
    </location>
</feature>
<accession>A0A6G0YAW0</accession>
<feature type="compositionally biased region" description="Basic and acidic residues" evidence="1">
    <location>
        <begin position="142"/>
        <end position="153"/>
    </location>
</feature>
<reference evidence="2 3" key="1">
    <citation type="submission" date="2019-08" db="EMBL/GenBank/DDBJ databases">
        <title>Whole genome of Aphis craccivora.</title>
        <authorList>
            <person name="Voronova N.V."/>
            <person name="Shulinski R.S."/>
            <person name="Bandarenka Y.V."/>
            <person name="Zhorov D.G."/>
            <person name="Warner D."/>
        </authorList>
    </citation>
    <scope>NUCLEOTIDE SEQUENCE [LARGE SCALE GENOMIC DNA]</scope>
    <source>
        <strain evidence="2">180601</strain>
        <tissue evidence="2">Whole Body</tissue>
    </source>
</reference>
<organism evidence="2 3">
    <name type="scientific">Aphis craccivora</name>
    <name type="common">Cowpea aphid</name>
    <dbReference type="NCBI Taxonomy" id="307492"/>
    <lineage>
        <taxon>Eukaryota</taxon>
        <taxon>Metazoa</taxon>
        <taxon>Ecdysozoa</taxon>
        <taxon>Arthropoda</taxon>
        <taxon>Hexapoda</taxon>
        <taxon>Insecta</taxon>
        <taxon>Pterygota</taxon>
        <taxon>Neoptera</taxon>
        <taxon>Paraneoptera</taxon>
        <taxon>Hemiptera</taxon>
        <taxon>Sternorrhyncha</taxon>
        <taxon>Aphidomorpha</taxon>
        <taxon>Aphidoidea</taxon>
        <taxon>Aphididae</taxon>
        <taxon>Aphidini</taxon>
        <taxon>Aphis</taxon>
        <taxon>Aphis</taxon>
    </lineage>
</organism>
<protein>
    <submittedName>
        <fullName evidence="2">MYND-type domain-containing protein</fullName>
    </submittedName>
</protein>
<feature type="region of interest" description="Disordered" evidence="1">
    <location>
        <begin position="451"/>
        <end position="482"/>
    </location>
</feature>
<dbReference type="EMBL" id="VUJU01005122">
    <property type="protein sequence ID" value="KAF0752208.1"/>
    <property type="molecule type" value="Genomic_DNA"/>
</dbReference>
<feature type="region of interest" description="Disordered" evidence="1">
    <location>
        <begin position="122"/>
        <end position="164"/>
    </location>
</feature>
<dbReference type="Proteomes" id="UP000478052">
    <property type="component" value="Unassembled WGS sequence"/>
</dbReference>
<feature type="region of interest" description="Disordered" evidence="1">
    <location>
        <begin position="64"/>
        <end position="100"/>
    </location>
</feature>
<comment type="caution">
    <text evidence="2">The sequence shown here is derived from an EMBL/GenBank/DDBJ whole genome shotgun (WGS) entry which is preliminary data.</text>
</comment>
<feature type="compositionally biased region" description="Low complexity" evidence="1">
    <location>
        <begin position="154"/>
        <end position="164"/>
    </location>
</feature>
<gene>
    <name evidence="2" type="ORF">FWK35_00020216</name>
</gene>
<feature type="compositionally biased region" description="Basic and acidic residues" evidence="1">
    <location>
        <begin position="64"/>
        <end position="80"/>
    </location>
</feature>
<proteinExistence type="predicted"/>
<evidence type="ECO:0000313" key="2">
    <source>
        <dbReference type="EMBL" id="KAF0752208.1"/>
    </source>
</evidence>
<keyword evidence="3" id="KW-1185">Reference proteome</keyword>
<evidence type="ECO:0000256" key="1">
    <source>
        <dbReference type="SAM" id="MobiDB-lite"/>
    </source>
</evidence>
<sequence length="496" mass="56982">MDLKQMRKHTFTKHYIDNMLFKAIECENIVCLKKLTDEDIKNYKSFNFRGKKFDILQADNNVSEDNHVSKDNTTPKDNRISKKRSTSKSEKPQKKKQKVDTTGVNCLKLLISRVGDSDEFESQFKSSLKPNKRIASTSTNETSKEIDSEKSAESSKSSANTVSKTSIIDPKKIDENKSKLFIKSSLDLKFKNPINTVKKSVLSFKPSSIFETAASMESNKDKAQGRKDFIRIEKVYRKYFSKSKQDTIVIIANILNIISMSNKYHKSRIDESFKKKSEAEKLKERCDANRLHSRHKTILETKLKNNFVEVVSSFDEPDFESAFQMFFLSILIVVRVMDQPKLKKGSIFNNFVLLLWNSLKNGNYYHSKIFTMFRSKTFRPDLIELISLIEDSRGNDPGITDHMGLFFLSTVNSRDYFQKVINAVTSDSFEDLEVLIDNATSQYCMNSKFKDPPVDSSTAQQSNNKIPATETIKKPANSDETIQHKVLAKNPHRTFQ</sequence>
<feature type="compositionally biased region" description="Polar residues" evidence="1">
    <location>
        <begin position="455"/>
        <end position="466"/>
    </location>
</feature>